<dbReference type="AlphaFoldDB" id="A0AAV6GGU3"/>
<comment type="caution">
    <text evidence="1">The sequence shown here is derived from an EMBL/GenBank/DDBJ whole genome shotgun (WGS) entry which is preliminary data.</text>
</comment>
<dbReference type="Proteomes" id="UP000823561">
    <property type="component" value="Chromosome 12"/>
</dbReference>
<name>A0AAV6GGU3_9TELE</name>
<reference evidence="1" key="1">
    <citation type="submission" date="2020-10" db="EMBL/GenBank/DDBJ databases">
        <title>Chromosome-scale genome assembly of the Allis shad, Alosa alosa.</title>
        <authorList>
            <person name="Margot Z."/>
            <person name="Christophe K."/>
            <person name="Cabau C."/>
            <person name="Louis A."/>
            <person name="Berthelot C."/>
            <person name="Parey E."/>
            <person name="Roest Crollius H."/>
            <person name="Montfort J."/>
            <person name="Robinson-Rechavi M."/>
            <person name="Bucao C."/>
            <person name="Bouchez O."/>
            <person name="Gislard M."/>
            <person name="Lluch J."/>
            <person name="Milhes M."/>
            <person name="Lampietro C."/>
            <person name="Lopez Roques C."/>
            <person name="Donnadieu C."/>
            <person name="Braasch I."/>
            <person name="Desvignes T."/>
            <person name="Postlethwait J."/>
            <person name="Bobe J."/>
            <person name="Guiguen Y."/>
        </authorList>
    </citation>
    <scope>NUCLEOTIDE SEQUENCE</scope>
    <source>
        <strain evidence="1">M-15738</strain>
        <tissue evidence="1">Blood</tissue>
    </source>
</reference>
<evidence type="ECO:0000313" key="1">
    <source>
        <dbReference type="EMBL" id="KAG5272602.1"/>
    </source>
</evidence>
<keyword evidence="2" id="KW-1185">Reference proteome</keyword>
<protein>
    <submittedName>
        <fullName evidence="1">Uncharacterized protein</fullName>
    </submittedName>
</protein>
<organism evidence="1 2">
    <name type="scientific">Alosa alosa</name>
    <name type="common">allis shad</name>
    <dbReference type="NCBI Taxonomy" id="278164"/>
    <lineage>
        <taxon>Eukaryota</taxon>
        <taxon>Metazoa</taxon>
        <taxon>Chordata</taxon>
        <taxon>Craniata</taxon>
        <taxon>Vertebrata</taxon>
        <taxon>Euteleostomi</taxon>
        <taxon>Actinopterygii</taxon>
        <taxon>Neopterygii</taxon>
        <taxon>Teleostei</taxon>
        <taxon>Clupei</taxon>
        <taxon>Clupeiformes</taxon>
        <taxon>Clupeoidei</taxon>
        <taxon>Clupeidae</taxon>
        <taxon>Alosa</taxon>
    </lineage>
</organism>
<evidence type="ECO:0000313" key="2">
    <source>
        <dbReference type="Proteomes" id="UP000823561"/>
    </source>
</evidence>
<dbReference type="EMBL" id="JADWDJ010000012">
    <property type="protein sequence ID" value="KAG5272602.1"/>
    <property type="molecule type" value="Genomic_DNA"/>
</dbReference>
<accession>A0AAV6GGU3</accession>
<sequence length="109" mass="11923">MQCGATAGPRSAFVADPFLRASGLRYGSVPEAVIPPPRSPFAVWTWCCDLYSVPCHALVSGCLLVSVVPTREIRQVDMAHHVSPSVRRCIVCPVVLHVHPPPFLKTHLR</sequence>
<gene>
    <name evidence="1" type="ORF">AALO_G00167340</name>
</gene>
<proteinExistence type="predicted"/>